<evidence type="ECO:0000313" key="6">
    <source>
        <dbReference type="EMBL" id="NYE85952.1"/>
    </source>
</evidence>
<feature type="region of interest" description="Disordered" evidence="4">
    <location>
        <begin position="311"/>
        <end position="348"/>
    </location>
</feature>
<sequence length="348" mass="38224">MPPLRTTVTVERARQILSRNESPDIPFDRAINPYRGCEHGCVYCFARPTHAYLGWSPGLDFETRLIAKENAVDALRRELSRPGYQVEPINIGAATDAYQPIEKQWKLTRGLLELLLETRHPVTIVTKGALLTRDVDLLAKLAERNLVAVYVSVPTLDPDVARKLEPRAAAPHRRIEAVRTLSSVGVPVGVSLAPVIPFITDDQMEHVLAAAQDAGARTAFYTMLRLPWEVKTIFSDWLDAHFPDRAARVLHRIEDLRGGKQNDPRFGTRMRGEGIWAELYAQRFAAGLRKAGMVRERVELDRTAFVAPARPASGRGARASGASRPSGATSGAGQAGVASPAPQLSLFA</sequence>
<dbReference type="Pfam" id="PF04055">
    <property type="entry name" value="Radical_SAM"/>
    <property type="match status" value="1"/>
</dbReference>
<dbReference type="GO" id="GO:0046872">
    <property type="term" value="F:metal ion binding"/>
    <property type="evidence" value="ECO:0007669"/>
    <property type="project" value="UniProtKB-KW"/>
</dbReference>
<dbReference type="AlphaFoldDB" id="A0A7Y9LPH2"/>
<reference evidence="6 7" key="1">
    <citation type="submission" date="2020-07" db="EMBL/GenBank/DDBJ databases">
        <title>Genomic Encyclopedia of Type Strains, Phase IV (KMG-V): Genome sequencing to study the core and pangenomes of soil and plant-associated prokaryotes.</title>
        <authorList>
            <person name="Whitman W."/>
        </authorList>
    </citation>
    <scope>NUCLEOTIDE SEQUENCE [LARGE SCALE GENOMIC DNA]</scope>
    <source>
        <strain evidence="6 7">SAS40</strain>
    </source>
</reference>
<evidence type="ECO:0000256" key="4">
    <source>
        <dbReference type="SAM" id="MobiDB-lite"/>
    </source>
</evidence>
<keyword evidence="6" id="KW-0456">Lyase</keyword>
<dbReference type="InterPro" id="IPR006638">
    <property type="entry name" value="Elp3/MiaA/NifB-like_rSAM"/>
</dbReference>
<dbReference type="InterPro" id="IPR058240">
    <property type="entry name" value="rSAM_sf"/>
</dbReference>
<keyword evidence="3" id="KW-0411">Iron-sulfur</keyword>
<comment type="caution">
    <text evidence="6">The sequence shown here is derived from an EMBL/GenBank/DDBJ whole genome shotgun (WGS) entry which is preliminary data.</text>
</comment>
<keyword evidence="1" id="KW-0479">Metal-binding</keyword>
<dbReference type="SMART" id="SM00729">
    <property type="entry name" value="Elp3"/>
    <property type="match status" value="1"/>
</dbReference>
<name>A0A7Y9LPH2_9BURK</name>
<evidence type="ECO:0000259" key="5">
    <source>
        <dbReference type="SMART" id="SM00729"/>
    </source>
</evidence>
<gene>
    <name evidence="6" type="ORF">FHW18_005271</name>
</gene>
<evidence type="ECO:0000256" key="3">
    <source>
        <dbReference type="ARBA" id="ARBA00023014"/>
    </source>
</evidence>
<proteinExistence type="predicted"/>
<dbReference type="Proteomes" id="UP000542125">
    <property type="component" value="Unassembled WGS sequence"/>
</dbReference>
<dbReference type="EMBL" id="JACBYR010000003">
    <property type="protein sequence ID" value="NYE85952.1"/>
    <property type="molecule type" value="Genomic_DNA"/>
</dbReference>
<accession>A0A7Y9LPH2</accession>
<dbReference type="Gene3D" id="3.80.30.30">
    <property type="match status" value="1"/>
</dbReference>
<dbReference type="PANTHER" id="PTHR43432">
    <property type="entry name" value="SLR0285 PROTEIN"/>
    <property type="match status" value="1"/>
</dbReference>
<dbReference type="InterPro" id="IPR040086">
    <property type="entry name" value="MJ0683-like"/>
</dbReference>
<feature type="compositionally biased region" description="Low complexity" evidence="4">
    <location>
        <begin position="311"/>
        <end position="332"/>
    </location>
</feature>
<dbReference type="SFLD" id="SFLDS00029">
    <property type="entry name" value="Radical_SAM"/>
    <property type="match status" value="1"/>
</dbReference>
<dbReference type="InterPro" id="IPR007197">
    <property type="entry name" value="rSAM"/>
</dbReference>
<dbReference type="SFLD" id="SFLDG01084">
    <property type="entry name" value="Uncharacterised_Radical_SAM_Su"/>
    <property type="match status" value="1"/>
</dbReference>
<dbReference type="GO" id="GO:0016829">
    <property type="term" value="F:lyase activity"/>
    <property type="evidence" value="ECO:0007669"/>
    <property type="project" value="UniProtKB-KW"/>
</dbReference>
<evidence type="ECO:0000256" key="2">
    <source>
        <dbReference type="ARBA" id="ARBA00023004"/>
    </source>
</evidence>
<keyword evidence="7" id="KW-1185">Reference proteome</keyword>
<dbReference type="SUPFAM" id="SSF102114">
    <property type="entry name" value="Radical SAM enzymes"/>
    <property type="match status" value="1"/>
</dbReference>
<dbReference type="PANTHER" id="PTHR43432:SF3">
    <property type="entry name" value="SLR0285 PROTEIN"/>
    <property type="match status" value="1"/>
</dbReference>
<keyword evidence="2" id="KW-0408">Iron</keyword>
<evidence type="ECO:0000256" key="1">
    <source>
        <dbReference type="ARBA" id="ARBA00022723"/>
    </source>
</evidence>
<dbReference type="NCBIfam" id="NF033668">
    <property type="entry name" value="rSAM_PA0069"/>
    <property type="match status" value="1"/>
</dbReference>
<protein>
    <submittedName>
        <fullName evidence="6">DNA repair photolyase</fullName>
    </submittedName>
</protein>
<evidence type="ECO:0000313" key="7">
    <source>
        <dbReference type="Proteomes" id="UP000542125"/>
    </source>
</evidence>
<dbReference type="GO" id="GO:0051536">
    <property type="term" value="F:iron-sulfur cluster binding"/>
    <property type="evidence" value="ECO:0007669"/>
    <property type="project" value="UniProtKB-KW"/>
</dbReference>
<feature type="domain" description="Elp3/MiaA/NifB-like radical SAM core" evidence="5">
    <location>
        <begin position="27"/>
        <end position="252"/>
    </location>
</feature>
<dbReference type="CDD" id="cd01335">
    <property type="entry name" value="Radical_SAM"/>
    <property type="match status" value="1"/>
</dbReference>
<organism evidence="6 7">
    <name type="scientific">Pigmentiphaga litoralis</name>
    <dbReference type="NCBI Taxonomy" id="516702"/>
    <lineage>
        <taxon>Bacteria</taxon>
        <taxon>Pseudomonadati</taxon>
        <taxon>Pseudomonadota</taxon>
        <taxon>Betaproteobacteria</taxon>
        <taxon>Burkholderiales</taxon>
        <taxon>Alcaligenaceae</taxon>
        <taxon>Pigmentiphaga</taxon>
    </lineage>
</organism>